<name>C9LYS3_SELS3</name>
<sequence length="302" mass="33149">MAIEAQESAEGRREKVAFLIEHLLTEMPVYREEAEHVPDVEQAQRDFLRALMNVRPAIPLQVEFLRVQDELLKEEREARGVVDGAALPTVAEERRTAMARGAASGAGMDTADENFVLWQGDITRLAVDAIVNAANSALRGCFVPLHRCIDNAIHSAAGLALRAACDEIMREQGHPEPAGRAKITPGFNLPARHVLHTVGPIIAPAGSPVHEPGVFAGVTHEAQQCLVSCYRACLDLAAERRLASVAFCCISTGEFHYPPQEAAETAVATCRAWLQAHDTPMRIVFNVFKDEDLAIYRRIFQL</sequence>
<dbReference type="AlphaFoldDB" id="C9LYS3"/>
<evidence type="ECO:0000313" key="11">
    <source>
        <dbReference type="EMBL" id="EEX76023.1"/>
    </source>
</evidence>
<dbReference type="Pfam" id="PF01661">
    <property type="entry name" value="Macro"/>
    <property type="match status" value="1"/>
</dbReference>
<dbReference type="GO" id="GO:0016798">
    <property type="term" value="F:hydrolase activity, acting on glycosyl bonds"/>
    <property type="evidence" value="ECO:0007669"/>
    <property type="project" value="UniProtKB-KW"/>
</dbReference>
<comment type="cofactor">
    <cofactor evidence="1">
        <name>Zn(2+)</name>
        <dbReference type="ChEBI" id="CHEBI:29105"/>
    </cofactor>
</comment>
<gene>
    <name evidence="10" type="ordered locus">Selsp_2008</name>
    <name evidence="11" type="ORF">SELSPUOL_02634</name>
</gene>
<dbReference type="RefSeq" id="WP_006194004.1">
    <property type="nucleotide sequence ID" value="NC_015437.1"/>
</dbReference>
<dbReference type="SMART" id="SM00506">
    <property type="entry name" value="A1pp"/>
    <property type="match status" value="1"/>
</dbReference>
<dbReference type="CDD" id="cd02908">
    <property type="entry name" value="Macro_OAADPr_deacetylase"/>
    <property type="match status" value="1"/>
</dbReference>
<evidence type="ECO:0000256" key="2">
    <source>
        <dbReference type="ARBA" id="ARBA00018852"/>
    </source>
</evidence>
<evidence type="ECO:0000256" key="4">
    <source>
        <dbReference type="ARBA" id="ARBA00022801"/>
    </source>
</evidence>
<dbReference type="KEGG" id="ssg:Selsp_2008"/>
<evidence type="ECO:0000313" key="10">
    <source>
        <dbReference type="EMBL" id="AEC00957.1"/>
    </source>
</evidence>
<feature type="domain" description="Macro" evidence="9">
    <location>
        <begin position="102"/>
        <end position="302"/>
    </location>
</feature>
<keyword evidence="5" id="KW-0862">Zinc</keyword>
<dbReference type="HOGENOM" id="CLU_046550_2_1_9"/>
<dbReference type="PANTHER" id="PTHR11106">
    <property type="entry name" value="GANGLIOSIDE INDUCED DIFFERENTIATION ASSOCIATED PROTEIN 2-RELATED"/>
    <property type="match status" value="1"/>
</dbReference>
<comment type="similarity">
    <text evidence="8">Belongs to the MacroD-type family. Zn-Macro subfamily.</text>
</comment>
<comment type="catalytic activity">
    <reaction evidence="7">
        <text>4-O-(ADP-D-ribosyl)-L-aspartyl-[protein] + H2O = L-aspartyl-[protein] + ADP-D-ribose + H(+)</text>
        <dbReference type="Rhea" id="RHEA:54428"/>
        <dbReference type="Rhea" id="RHEA-COMP:9867"/>
        <dbReference type="Rhea" id="RHEA-COMP:13832"/>
        <dbReference type="ChEBI" id="CHEBI:15377"/>
        <dbReference type="ChEBI" id="CHEBI:15378"/>
        <dbReference type="ChEBI" id="CHEBI:29961"/>
        <dbReference type="ChEBI" id="CHEBI:57967"/>
        <dbReference type="ChEBI" id="CHEBI:138102"/>
    </reaction>
    <physiologicalReaction direction="left-to-right" evidence="7">
        <dbReference type="Rhea" id="RHEA:54429"/>
    </physiologicalReaction>
</comment>
<keyword evidence="13" id="KW-1185">Reference proteome</keyword>
<proteinExistence type="inferred from homology"/>
<evidence type="ECO:0000313" key="12">
    <source>
        <dbReference type="Proteomes" id="UP000003505"/>
    </source>
</evidence>
<evidence type="ECO:0000256" key="1">
    <source>
        <dbReference type="ARBA" id="ARBA00001947"/>
    </source>
</evidence>
<dbReference type="InterPro" id="IPR043472">
    <property type="entry name" value="Macro_dom-like"/>
</dbReference>
<keyword evidence="3" id="KW-0479">Metal-binding</keyword>
<reference evidence="11 12" key="1">
    <citation type="submission" date="2009-09" db="EMBL/GenBank/DDBJ databases">
        <authorList>
            <person name="Weinstock G."/>
            <person name="Sodergren E."/>
            <person name="Clifton S."/>
            <person name="Fulton L."/>
            <person name="Fulton B."/>
            <person name="Courtney L."/>
            <person name="Fronick C."/>
            <person name="Harrison M."/>
            <person name="Strong C."/>
            <person name="Farmer C."/>
            <person name="Delahaunty K."/>
            <person name="Markovic C."/>
            <person name="Hall O."/>
            <person name="Minx P."/>
            <person name="Tomlinson C."/>
            <person name="Mitreva M."/>
            <person name="Nelson J."/>
            <person name="Hou S."/>
            <person name="Wollam A."/>
            <person name="Pepin K.H."/>
            <person name="Johnson M."/>
            <person name="Bhonagiri V."/>
            <person name="Nash W.E."/>
            <person name="Warren W."/>
            <person name="Chinwalla A."/>
            <person name="Mardis E.R."/>
            <person name="Wilson R.K."/>
        </authorList>
    </citation>
    <scope>NUCLEOTIDE SEQUENCE [LARGE SCALE GENOMIC DNA]</scope>
    <source>
        <strain evidence="11">ATCC 35185</strain>
        <strain evidence="12">ATCC 35185 / DSM 20758 / VPI D19B-28</strain>
    </source>
</reference>
<dbReference type="STRING" id="546271.Selsp_2008"/>
<evidence type="ECO:0000256" key="8">
    <source>
        <dbReference type="ARBA" id="ARBA00093459"/>
    </source>
</evidence>
<evidence type="ECO:0000256" key="7">
    <source>
        <dbReference type="ARBA" id="ARBA00048482"/>
    </source>
</evidence>
<evidence type="ECO:0000256" key="6">
    <source>
        <dbReference type="ARBA" id="ARBA00023295"/>
    </source>
</evidence>
<dbReference type="eggNOG" id="COG2110">
    <property type="taxonomic scope" value="Bacteria"/>
</dbReference>
<dbReference type="PANTHER" id="PTHR11106:SF121">
    <property type="entry name" value="ADP-RIBOSE 1''-PHOSPHATE PHOSPHATASE"/>
    <property type="match status" value="1"/>
</dbReference>
<dbReference type="PROSITE" id="PS51154">
    <property type="entry name" value="MACRO"/>
    <property type="match status" value="1"/>
</dbReference>
<dbReference type="EMBL" id="CP002637">
    <property type="protein sequence ID" value="AEC00957.1"/>
    <property type="molecule type" value="Genomic_DNA"/>
</dbReference>
<protein>
    <recommendedName>
        <fullName evidence="2">Protein-ADP-ribose hydrolase</fullName>
    </recommendedName>
</protein>
<dbReference type="EMBL" id="ACKP02000055">
    <property type="protein sequence ID" value="EEX76023.1"/>
    <property type="molecule type" value="Genomic_DNA"/>
</dbReference>
<evidence type="ECO:0000256" key="3">
    <source>
        <dbReference type="ARBA" id="ARBA00022723"/>
    </source>
</evidence>
<reference evidence="10 13" key="2">
    <citation type="submission" date="2011-04" db="EMBL/GenBank/DDBJ databases">
        <title>The complete genome of Selenomonas sputigena DSM 20758.</title>
        <authorList>
            <consortium name="US DOE Joint Genome Institute (JGI-PGF)"/>
            <person name="Lucas S."/>
            <person name="Copeland A."/>
            <person name="Lapidus A."/>
            <person name="Bruce D."/>
            <person name="Goodwin L."/>
            <person name="Pitluck S."/>
            <person name="Peters L."/>
            <person name="Kyrpides N."/>
            <person name="Mavromatis K."/>
            <person name="Ivanova N."/>
            <person name="Ovchinnikova G."/>
            <person name="Teshima H."/>
            <person name="Detter J.C."/>
            <person name="Tapia R."/>
            <person name="Han C."/>
            <person name="Land M."/>
            <person name="Hauser L."/>
            <person name="Markowitz V."/>
            <person name="Cheng J.-F."/>
            <person name="Hugenholtz P."/>
            <person name="Woyke T."/>
            <person name="Wu D."/>
            <person name="Gronow S."/>
            <person name="Wellnitz S."/>
            <person name="Schneider S."/>
            <person name="Klenk H.-P."/>
            <person name="Eisen J.A."/>
        </authorList>
    </citation>
    <scope>NUCLEOTIDE SEQUENCE [LARGE SCALE GENOMIC DNA]</scope>
    <source>
        <strain evidence="10">ATCC 35185</strain>
        <strain evidence="13">ATCC 35185 / DSM 20758 / VPI D19B-28</strain>
    </source>
</reference>
<accession>C9LYS3</accession>
<keyword evidence="4" id="KW-0378">Hydrolase</keyword>
<dbReference type="Proteomes" id="UP000011124">
    <property type="component" value="Chromosome"/>
</dbReference>
<dbReference type="InterPro" id="IPR002589">
    <property type="entry name" value="Macro_dom"/>
</dbReference>
<dbReference type="Gene3D" id="3.40.220.10">
    <property type="entry name" value="Leucine Aminopeptidase, subunit E, domain 1"/>
    <property type="match status" value="1"/>
</dbReference>
<dbReference type="GO" id="GO:0046872">
    <property type="term" value="F:metal ion binding"/>
    <property type="evidence" value="ECO:0007669"/>
    <property type="project" value="UniProtKB-KW"/>
</dbReference>
<evidence type="ECO:0000256" key="5">
    <source>
        <dbReference type="ARBA" id="ARBA00022833"/>
    </source>
</evidence>
<dbReference type="SUPFAM" id="SSF52949">
    <property type="entry name" value="Macro domain-like"/>
    <property type="match status" value="1"/>
</dbReference>
<dbReference type="OrthoDB" id="6194521at2"/>
<evidence type="ECO:0000259" key="9">
    <source>
        <dbReference type="PROSITE" id="PS51154"/>
    </source>
</evidence>
<dbReference type="NCBIfam" id="NF003163">
    <property type="entry name" value="PRK04143.1"/>
    <property type="match status" value="1"/>
</dbReference>
<dbReference type="Proteomes" id="UP000003505">
    <property type="component" value="Unassembled WGS sequence"/>
</dbReference>
<keyword evidence="6" id="KW-0326">Glycosidase</keyword>
<organism evidence="11 12">
    <name type="scientific">Selenomonas sputigena (strain ATCC 35185 / DSM 20758 / CCUG 44933 / VPI D19B-28)</name>
    <dbReference type="NCBI Taxonomy" id="546271"/>
    <lineage>
        <taxon>Bacteria</taxon>
        <taxon>Bacillati</taxon>
        <taxon>Bacillota</taxon>
        <taxon>Negativicutes</taxon>
        <taxon>Selenomonadales</taxon>
        <taxon>Selenomonadaceae</taxon>
        <taxon>Selenomonas</taxon>
    </lineage>
</organism>
<evidence type="ECO:0000313" key="13">
    <source>
        <dbReference type="Proteomes" id="UP000011124"/>
    </source>
</evidence>